<evidence type="ECO:0000313" key="2">
    <source>
        <dbReference type="EMBL" id="KFM68743.1"/>
    </source>
</evidence>
<keyword evidence="3" id="KW-1185">Reference proteome</keyword>
<gene>
    <name evidence="2" type="ORF">X975_12832</name>
</gene>
<name>A0A087TUF4_STEMI</name>
<evidence type="ECO:0000256" key="1">
    <source>
        <dbReference type="SAM" id="Coils"/>
    </source>
</evidence>
<dbReference type="OrthoDB" id="6427184at2759"/>
<evidence type="ECO:0000313" key="3">
    <source>
        <dbReference type="Proteomes" id="UP000054359"/>
    </source>
</evidence>
<proteinExistence type="predicted"/>
<feature type="non-terminal residue" evidence="2">
    <location>
        <position position="199"/>
    </location>
</feature>
<sequence>MSLADKTHKVINDAKEFVPHLKTTLEKMESRLEAHVTDFATHVLKELGLQNTLSQSVAKKIEDLFEKVEEEAHVLLLDLLHKMEQTFEVLKEKLPEEYQKVKEAVKEVQSKIHELVEEIEQTLVFRSFNLLDIAGNVSGGTSLGTVFKVMSLIDKFNTVVQDVKNFGPKAEVVLQHSVKKVADSAQDFLSHAADKLVKI</sequence>
<feature type="coiled-coil region" evidence="1">
    <location>
        <begin position="91"/>
        <end position="118"/>
    </location>
</feature>
<dbReference type="Proteomes" id="UP000054359">
    <property type="component" value="Unassembled WGS sequence"/>
</dbReference>
<dbReference type="InterPro" id="IPR018721">
    <property type="entry name" value="DUF2252"/>
</dbReference>
<accession>A0A087TUF4</accession>
<dbReference type="AlphaFoldDB" id="A0A087TUF4"/>
<keyword evidence="1" id="KW-0175">Coiled coil</keyword>
<protein>
    <submittedName>
        <fullName evidence="2">Uncharacterized protein</fullName>
    </submittedName>
</protein>
<organism evidence="2 3">
    <name type="scientific">Stegodyphus mimosarum</name>
    <name type="common">African social velvet spider</name>
    <dbReference type="NCBI Taxonomy" id="407821"/>
    <lineage>
        <taxon>Eukaryota</taxon>
        <taxon>Metazoa</taxon>
        <taxon>Ecdysozoa</taxon>
        <taxon>Arthropoda</taxon>
        <taxon>Chelicerata</taxon>
        <taxon>Arachnida</taxon>
        <taxon>Araneae</taxon>
        <taxon>Araneomorphae</taxon>
        <taxon>Entelegynae</taxon>
        <taxon>Eresoidea</taxon>
        <taxon>Eresidae</taxon>
        <taxon>Stegodyphus</taxon>
    </lineage>
</organism>
<dbReference type="Pfam" id="PF10009">
    <property type="entry name" value="DUF2252"/>
    <property type="match status" value="1"/>
</dbReference>
<dbReference type="EMBL" id="KK116785">
    <property type="protein sequence ID" value="KFM68743.1"/>
    <property type="molecule type" value="Genomic_DNA"/>
</dbReference>
<reference evidence="2 3" key="1">
    <citation type="submission" date="2013-11" db="EMBL/GenBank/DDBJ databases">
        <title>Genome sequencing of Stegodyphus mimosarum.</title>
        <authorList>
            <person name="Bechsgaard J."/>
        </authorList>
    </citation>
    <scope>NUCLEOTIDE SEQUENCE [LARGE SCALE GENOMIC DNA]</scope>
</reference>
<dbReference type="Gene3D" id="1.20.120.20">
    <property type="entry name" value="Apolipoprotein"/>
    <property type="match status" value="1"/>
</dbReference>